<dbReference type="Pfam" id="PF00069">
    <property type="entry name" value="Pkinase"/>
    <property type="match status" value="1"/>
</dbReference>
<name>A0A517SUR3_9BACT</name>
<dbReference type="AlphaFoldDB" id="A0A517SUR3"/>
<keyword evidence="2" id="KW-0547">Nucleotide-binding</keyword>
<evidence type="ECO:0000256" key="3">
    <source>
        <dbReference type="ARBA" id="ARBA00022777"/>
    </source>
</evidence>
<dbReference type="CDD" id="cd14014">
    <property type="entry name" value="STKc_PknB_like"/>
    <property type="match status" value="1"/>
</dbReference>
<keyword evidence="8" id="KW-1185">Reference proteome</keyword>
<dbReference type="SMART" id="SM00220">
    <property type="entry name" value="S_TKc"/>
    <property type="match status" value="1"/>
</dbReference>
<dbReference type="PANTHER" id="PTHR43289">
    <property type="entry name" value="MITOGEN-ACTIVATED PROTEIN KINASE KINASE KINASE 20-RELATED"/>
    <property type="match status" value="1"/>
</dbReference>
<evidence type="ECO:0000259" key="6">
    <source>
        <dbReference type="PROSITE" id="PS50011"/>
    </source>
</evidence>
<keyword evidence="3 7" id="KW-0418">Kinase</keyword>
<dbReference type="GO" id="GO:0004674">
    <property type="term" value="F:protein serine/threonine kinase activity"/>
    <property type="evidence" value="ECO:0007669"/>
    <property type="project" value="UniProtKB-EC"/>
</dbReference>
<evidence type="ECO:0000256" key="5">
    <source>
        <dbReference type="SAM" id="MobiDB-lite"/>
    </source>
</evidence>
<dbReference type="Gene3D" id="3.30.200.20">
    <property type="entry name" value="Phosphorylase Kinase, domain 1"/>
    <property type="match status" value="1"/>
</dbReference>
<dbReference type="InterPro" id="IPR011009">
    <property type="entry name" value="Kinase-like_dom_sf"/>
</dbReference>
<dbReference type="InterPro" id="IPR000719">
    <property type="entry name" value="Prot_kinase_dom"/>
</dbReference>
<dbReference type="GO" id="GO:0005524">
    <property type="term" value="F:ATP binding"/>
    <property type="evidence" value="ECO:0007669"/>
    <property type="project" value="UniProtKB-KW"/>
</dbReference>
<proteinExistence type="predicted"/>
<dbReference type="Gene3D" id="1.10.510.10">
    <property type="entry name" value="Transferase(Phosphotransferase) domain 1"/>
    <property type="match status" value="1"/>
</dbReference>
<evidence type="ECO:0000256" key="2">
    <source>
        <dbReference type="ARBA" id="ARBA00022741"/>
    </source>
</evidence>
<dbReference type="PANTHER" id="PTHR43289:SF6">
    <property type="entry name" value="SERINE_THREONINE-PROTEIN KINASE NEKL-3"/>
    <property type="match status" value="1"/>
</dbReference>
<organism evidence="7 8">
    <name type="scientific">Stieleria bergensis</name>
    <dbReference type="NCBI Taxonomy" id="2528025"/>
    <lineage>
        <taxon>Bacteria</taxon>
        <taxon>Pseudomonadati</taxon>
        <taxon>Planctomycetota</taxon>
        <taxon>Planctomycetia</taxon>
        <taxon>Pirellulales</taxon>
        <taxon>Pirellulaceae</taxon>
        <taxon>Stieleria</taxon>
    </lineage>
</organism>
<dbReference type="RefSeq" id="WP_145271991.1">
    <property type="nucleotide sequence ID" value="NZ_CP036272.1"/>
</dbReference>
<dbReference type="PROSITE" id="PS00108">
    <property type="entry name" value="PROTEIN_KINASE_ST"/>
    <property type="match status" value="1"/>
</dbReference>
<evidence type="ECO:0000256" key="1">
    <source>
        <dbReference type="ARBA" id="ARBA00022679"/>
    </source>
</evidence>
<feature type="domain" description="Protein kinase" evidence="6">
    <location>
        <begin position="171"/>
        <end position="446"/>
    </location>
</feature>
<evidence type="ECO:0000256" key="4">
    <source>
        <dbReference type="ARBA" id="ARBA00022840"/>
    </source>
</evidence>
<accession>A0A517SUR3</accession>
<dbReference type="Proteomes" id="UP000315003">
    <property type="component" value="Chromosome"/>
</dbReference>
<feature type="region of interest" description="Disordered" evidence="5">
    <location>
        <begin position="122"/>
        <end position="154"/>
    </location>
</feature>
<keyword evidence="4" id="KW-0067">ATP-binding</keyword>
<reference evidence="7 8" key="1">
    <citation type="submission" date="2019-02" db="EMBL/GenBank/DDBJ databases">
        <title>Deep-cultivation of Planctomycetes and their phenomic and genomic characterization uncovers novel biology.</title>
        <authorList>
            <person name="Wiegand S."/>
            <person name="Jogler M."/>
            <person name="Boedeker C."/>
            <person name="Pinto D."/>
            <person name="Vollmers J."/>
            <person name="Rivas-Marin E."/>
            <person name="Kohn T."/>
            <person name="Peeters S.H."/>
            <person name="Heuer A."/>
            <person name="Rast P."/>
            <person name="Oberbeckmann S."/>
            <person name="Bunk B."/>
            <person name="Jeske O."/>
            <person name="Meyerdierks A."/>
            <person name="Storesund J.E."/>
            <person name="Kallscheuer N."/>
            <person name="Luecker S."/>
            <person name="Lage O.M."/>
            <person name="Pohl T."/>
            <person name="Merkel B.J."/>
            <person name="Hornburger P."/>
            <person name="Mueller R.-W."/>
            <person name="Bruemmer F."/>
            <person name="Labrenz M."/>
            <person name="Spormann A.M."/>
            <person name="Op den Camp H."/>
            <person name="Overmann J."/>
            <person name="Amann R."/>
            <person name="Jetten M.S.M."/>
            <person name="Mascher T."/>
            <person name="Medema M.H."/>
            <person name="Devos D.P."/>
            <person name="Kaster A.-K."/>
            <person name="Ovreas L."/>
            <person name="Rohde M."/>
            <person name="Galperin M.Y."/>
            <person name="Jogler C."/>
        </authorList>
    </citation>
    <scope>NUCLEOTIDE SEQUENCE [LARGE SCALE GENOMIC DNA]</scope>
    <source>
        <strain evidence="7 8">SV_7m_r</strain>
    </source>
</reference>
<feature type="compositionally biased region" description="Low complexity" evidence="5">
    <location>
        <begin position="123"/>
        <end position="154"/>
    </location>
</feature>
<keyword evidence="1 7" id="KW-0808">Transferase</keyword>
<gene>
    <name evidence="7" type="primary">prkC_8</name>
    <name evidence="7" type="ORF">SV7mr_23730</name>
</gene>
<evidence type="ECO:0000313" key="8">
    <source>
        <dbReference type="Proteomes" id="UP000315003"/>
    </source>
</evidence>
<protein>
    <submittedName>
        <fullName evidence="7">Serine/threonine-protein kinase PrkC</fullName>
        <ecNumber evidence="7">2.7.11.1</ecNumber>
    </submittedName>
</protein>
<dbReference type="EC" id="2.7.11.1" evidence="7"/>
<sequence>MKIEELSAGLLAQVDQACLRYEQAWRSGMPCSVDQVVADFSSQLGDDSRPELVDVLRGELEAIGQELRDEADDSATYRKPFEPTPMPGTTVAGQRGFAGQSGFAAPSVSGSINETVAIDLADGATPRSSGSSSGNAGASTPASHSSGGHSSGVDADSSLRVSLVGKSIGPYAVSKVIAKGGMGVVYQAQDMRLQRPVAIKTMGFEDMVPESKRRRQLVERFEREAKAVAALSHPNIVELFDVGVINDTPYVVMEYLSGRTLNDLIETGPLPIEQTAWIGFQVADALRAAHDFGVIHRDLKPHNVMVSDDPSGSSPVTSRVKLIDFGLSRFDSNTLIGGSDSDTREGVILGTPGYMAPEQARGQGTTSASDMFAFGCLLYELFYGERAIPGETAADRLALTLQRKPQRKRMRCFTSETVCGLIENCLSDDASQRPTALEAAQRLRALQKNAENGETCEKKAFARRHFLTTATGGLLAAFFAAQGISGASKDLPEIRSLAVLPFDDGTSGQNDGSGMPLAGRKMSKGEILSSALESELSRLDSLRVIPFRPMPVQSYVKSAAKDVQVDALLTGRLSSENRGQAKFWVLDWKLLSGKDGSILAGDRFVTPATNDNEENQVLLQSGLAVEVANRIGMALEPSKDSKDPPHKMAYECMMKGRAQADPDSTTGLISARMCFQHAHLTDERVSEPLVGLALASLYLAARTDGQDCNQYRKEASDAIVALDRLGADSPTSDLVRAMAKWQLTENLSDADDLFLSIASQFEFDWRYHHQYGLFCTALGRGSDANRMLSLAAAQSPMSLLIKMDRCRADWIFGDRDQAIQGAMRYRDTTSKDYPIHYITSGLLVDIYEQDGDYDRAANELGFQLVAGTAEEYFKKREATLKEVPYGLFGPEANRAIWQARQESFAPGALISQFRDIRSTSMPLLFSSHPAFEGLRHLDAARSLLINLRYRFKGLVRTPYGRPPMS</sequence>
<dbReference type="PROSITE" id="PS50011">
    <property type="entry name" value="PROTEIN_KINASE_DOM"/>
    <property type="match status" value="1"/>
</dbReference>
<dbReference type="SUPFAM" id="SSF56112">
    <property type="entry name" value="Protein kinase-like (PK-like)"/>
    <property type="match status" value="1"/>
</dbReference>
<dbReference type="OrthoDB" id="9801841at2"/>
<evidence type="ECO:0000313" key="7">
    <source>
        <dbReference type="EMBL" id="QDT59861.1"/>
    </source>
</evidence>
<dbReference type="EMBL" id="CP036272">
    <property type="protein sequence ID" value="QDT59861.1"/>
    <property type="molecule type" value="Genomic_DNA"/>
</dbReference>
<dbReference type="InterPro" id="IPR008271">
    <property type="entry name" value="Ser/Thr_kinase_AS"/>
</dbReference>